<evidence type="ECO:0000313" key="1">
    <source>
        <dbReference type="EMBL" id="KFE98227.1"/>
    </source>
</evidence>
<reference evidence="1 2" key="1">
    <citation type="submission" date="2014-07" db="EMBL/GenBank/DDBJ databases">
        <title>Genome of Chryseobacterium formosense LMG 24722.</title>
        <authorList>
            <person name="Pipes S.E."/>
            <person name="Stropko S.J."/>
            <person name="Newman J.D."/>
        </authorList>
    </citation>
    <scope>NUCLEOTIDE SEQUENCE [LARGE SCALE GENOMIC DNA]</scope>
    <source>
        <strain evidence="1 2">LMG 24722</strain>
    </source>
</reference>
<organism evidence="1 2">
    <name type="scientific">Chryseobacterium formosense</name>
    <dbReference type="NCBI Taxonomy" id="236814"/>
    <lineage>
        <taxon>Bacteria</taxon>
        <taxon>Pseudomonadati</taxon>
        <taxon>Bacteroidota</taxon>
        <taxon>Flavobacteriia</taxon>
        <taxon>Flavobacteriales</taxon>
        <taxon>Weeksellaceae</taxon>
        <taxon>Chryseobacterium group</taxon>
        <taxon>Chryseobacterium</taxon>
    </lineage>
</organism>
<dbReference type="OrthoDB" id="713755at2"/>
<accession>A0A085Z1B4</accession>
<protein>
    <submittedName>
        <fullName evidence="1">Uncharacterized protein</fullName>
    </submittedName>
</protein>
<keyword evidence="2" id="KW-1185">Reference proteome</keyword>
<name>A0A085Z1B4_9FLAO</name>
<dbReference type="RefSeq" id="WP_034678795.1">
    <property type="nucleotide sequence ID" value="NZ_FPAP01000003.1"/>
</dbReference>
<comment type="caution">
    <text evidence="1">The sequence shown here is derived from an EMBL/GenBank/DDBJ whole genome shotgun (WGS) entry which is preliminary data.</text>
</comment>
<gene>
    <name evidence="1" type="ORF">IX39_17725</name>
</gene>
<dbReference type="EMBL" id="JPRP01000003">
    <property type="protein sequence ID" value="KFE98227.1"/>
    <property type="molecule type" value="Genomic_DNA"/>
</dbReference>
<dbReference type="AlphaFoldDB" id="A0A085Z1B4"/>
<dbReference type="eggNOG" id="ENOG5030RMW">
    <property type="taxonomic scope" value="Bacteria"/>
</dbReference>
<proteinExistence type="predicted"/>
<evidence type="ECO:0000313" key="2">
    <source>
        <dbReference type="Proteomes" id="UP000028713"/>
    </source>
</evidence>
<dbReference type="Proteomes" id="UP000028713">
    <property type="component" value="Unassembled WGS sequence"/>
</dbReference>
<sequence length="93" mass="11045">MSRNEINDIINQRKSSLSRLNKLFYTIDLFKGTNQNEYLRLSEKVLVQLEKGVDYNKMKEVLEYELVVGYGLFHSEFDSENIAKDILDLWEHN</sequence>